<organism evidence="9 10">
    <name type="scientific">Microlunatus kandeliicorticis</name>
    <dbReference type="NCBI Taxonomy" id="1759536"/>
    <lineage>
        <taxon>Bacteria</taxon>
        <taxon>Bacillati</taxon>
        <taxon>Actinomycetota</taxon>
        <taxon>Actinomycetes</taxon>
        <taxon>Propionibacteriales</taxon>
        <taxon>Propionibacteriaceae</taxon>
        <taxon>Microlunatus</taxon>
    </lineage>
</organism>
<dbReference type="PANTHER" id="PTHR23513:SF6">
    <property type="entry name" value="MAJOR FACILITATOR SUPERFAMILY ASSOCIATED DOMAIN-CONTAINING PROTEIN"/>
    <property type="match status" value="1"/>
</dbReference>
<feature type="transmembrane region" description="Helical" evidence="7">
    <location>
        <begin position="218"/>
        <end position="238"/>
    </location>
</feature>
<dbReference type="AlphaFoldDB" id="A0A7W3IVQ3"/>
<dbReference type="GO" id="GO:0022857">
    <property type="term" value="F:transmembrane transporter activity"/>
    <property type="evidence" value="ECO:0007669"/>
    <property type="project" value="InterPro"/>
</dbReference>
<dbReference type="CDD" id="cd06173">
    <property type="entry name" value="MFS_MefA_like"/>
    <property type="match status" value="1"/>
</dbReference>
<evidence type="ECO:0000259" key="8">
    <source>
        <dbReference type="PROSITE" id="PS50850"/>
    </source>
</evidence>
<feature type="transmembrane region" description="Helical" evidence="7">
    <location>
        <begin position="307"/>
        <end position="326"/>
    </location>
</feature>
<dbReference type="InterPro" id="IPR020846">
    <property type="entry name" value="MFS_dom"/>
</dbReference>
<feature type="transmembrane region" description="Helical" evidence="7">
    <location>
        <begin position="98"/>
        <end position="123"/>
    </location>
</feature>
<evidence type="ECO:0000256" key="7">
    <source>
        <dbReference type="SAM" id="Phobius"/>
    </source>
</evidence>
<dbReference type="PROSITE" id="PS50850">
    <property type="entry name" value="MFS"/>
    <property type="match status" value="1"/>
</dbReference>
<feature type="region of interest" description="Disordered" evidence="6">
    <location>
        <begin position="393"/>
        <end position="413"/>
    </location>
</feature>
<feature type="transmembrane region" description="Helical" evidence="7">
    <location>
        <begin position="250"/>
        <end position="273"/>
    </location>
</feature>
<evidence type="ECO:0000256" key="1">
    <source>
        <dbReference type="ARBA" id="ARBA00004651"/>
    </source>
</evidence>
<gene>
    <name evidence="9" type="ORF">FHX74_003626</name>
</gene>
<dbReference type="InterPro" id="IPR011701">
    <property type="entry name" value="MFS"/>
</dbReference>
<keyword evidence="5 7" id="KW-0472">Membrane</keyword>
<feature type="transmembrane region" description="Helical" evidence="7">
    <location>
        <begin position="73"/>
        <end position="92"/>
    </location>
</feature>
<feature type="transmembrane region" description="Helical" evidence="7">
    <location>
        <begin position="338"/>
        <end position="360"/>
    </location>
</feature>
<dbReference type="Proteomes" id="UP000523079">
    <property type="component" value="Unassembled WGS sequence"/>
</dbReference>
<sequence length="413" mass="42876">MRELLRHRDFRLLLAGQTCSMFGDWTLLLVFGIWAKTLTGSNAVAGLMIFAMAAPGLLGPVGGVLVDRLPRRSVMIILNLLSAAAVLSLWFVHDRRQLWLLVLVAVCYGLSSVVFNAAMAGLVQAMLPTGLVGPANGALATVRQGLRLIGPLIGAGLFAAVGGRWVATVDAATFVLSTLALLALRHREVRAARAAVAFRAELLAGLDHLWRTPVLRRLATSTVVWAVAFGLTEAAVYALVSDGLHRPPEFVGVLVSAQGVGAVIGGIAVTAAIRRTPEPVLLIIGLALMTVGAGLCTVPALPAAVAGFAVFGLGMPLLTVAAGTLLQRRTPNAIMGRVASGYEVVSSVPYTAFIAVGALLVGVWPYQVIIGLVAVGCAAAALSLLAGRRDWTNPSADAPTTPEPAADVTTVSR</sequence>
<feature type="transmembrane region" description="Helical" evidence="7">
    <location>
        <begin position="12"/>
        <end position="35"/>
    </location>
</feature>
<comment type="caution">
    <text evidence="9">The sequence shown here is derived from an EMBL/GenBank/DDBJ whole genome shotgun (WGS) entry which is preliminary data.</text>
</comment>
<keyword evidence="10" id="KW-1185">Reference proteome</keyword>
<keyword evidence="2" id="KW-1003">Cell membrane</keyword>
<feature type="transmembrane region" description="Helical" evidence="7">
    <location>
        <begin position="280"/>
        <end position="301"/>
    </location>
</feature>
<keyword evidence="4 7" id="KW-1133">Transmembrane helix</keyword>
<dbReference type="GO" id="GO:0005886">
    <property type="term" value="C:plasma membrane"/>
    <property type="evidence" value="ECO:0007669"/>
    <property type="project" value="UniProtKB-SubCell"/>
</dbReference>
<dbReference type="InterPro" id="IPR036259">
    <property type="entry name" value="MFS_trans_sf"/>
</dbReference>
<dbReference type="Gene3D" id="1.20.1250.20">
    <property type="entry name" value="MFS general substrate transporter like domains"/>
    <property type="match status" value="1"/>
</dbReference>
<protein>
    <submittedName>
        <fullName evidence="9">MFS family permease</fullName>
    </submittedName>
</protein>
<dbReference type="EMBL" id="JACGWT010000006">
    <property type="protein sequence ID" value="MBA8795985.1"/>
    <property type="molecule type" value="Genomic_DNA"/>
</dbReference>
<dbReference type="RefSeq" id="WP_182561575.1">
    <property type="nucleotide sequence ID" value="NZ_JACGWT010000006.1"/>
</dbReference>
<evidence type="ECO:0000256" key="2">
    <source>
        <dbReference type="ARBA" id="ARBA00022475"/>
    </source>
</evidence>
<feature type="transmembrane region" description="Helical" evidence="7">
    <location>
        <begin position="167"/>
        <end position="184"/>
    </location>
</feature>
<evidence type="ECO:0000313" key="10">
    <source>
        <dbReference type="Proteomes" id="UP000523079"/>
    </source>
</evidence>
<feature type="transmembrane region" description="Helical" evidence="7">
    <location>
        <begin position="47"/>
        <end position="66"/>
    </location>
</feature>
<keyword evidence="3 7" id="KW-0812">Transmembrane</keyword>
<feature type="compositionally biased region" description="Low complexity" evidence="6">
    <location>
        <begin position="394"/>
        <end position="413"/>
    </location>
</feature>
<dbReference type="InterPro" id="IPR022324">
    <property type="entry name" value="Bacilysin_exporter_BacE_put"/>
</dbReference>
<feature type="transmembrane region" description="Helical" evidence="7">
    <location>
        <begin position="366"/>
        <end position="386"/>
    </location>
</feature>
<reference evidence="9 10" key="1">
    <citation type="submission" date="2020-07" db="EMBL/GenBank/DDBJ databases">
        <title>Sequencing the genomes of 1000 actinobacteria strains.</title>
        <authorList>
            <person name="Klenk H.-P."/>
        </authorList>
    </citation>
    <scope>NUCLEOTIDE SEQUENCE [LARGE SCALE GENOMIC DNA]</scope>
    <source>
        <strain evidence="9 10">DSM 100723</strain>
    </source>
</reference>
<evidence type="ECO:0000256" key="5">
    <source>
        <dbReference type="ARBA" id="ARBA00023136"/>
    </source>
</evidence>
<dbReference type="Pfam" id="PF07690">
    <property type="entry name" value="MFS_1"/>
    <property type="match status" value="2"/>
</dbReference>
<dbReference type="PRINTS" id="PR01988">
    <property type="entry name" value="EXPORTERBACE"/>
</dbReference>
<dbReference type="PANTHER" id="PTHR23513">
    <property type="entry name" value="INTEGRAL MEMBRANE EFFLUX PROTEIN-RELATED"/>
    <property type="match status" value="1"/>
</dbReference>
<dbReference type="SUPFAM" id="SSF103473">
    <property type="entry name" value="MFS general substrate transporter"/>
    <property type="match status" value="1"/>
</dbReference>
<accession>A0A7W3IVQ3</accession>
<feature type="domain" description="Major facilitator superfamily (MFS) profile" evidence="8">
    <location>
        <begin position="1"/>
        <end position="189"/>
    </location>
</feature>
<evidence type="ECO:0000256" key="4">
    <source>
        <dbReference type="ARBA" id="ARBA00022989"/>
    </source>
</evidence>
<proteinExistence type="predicted"/>
<name>A0A7W3IVQ3_9ACTN</name>
<comment type="subcellular location">
    <subcellularLocation>
        <location evidence="1">Cell membrane</location>
        <topology evidence="1">Multi-pass membrane protein</topology>
    </subcellularLocation>
</comment>
<evidence type="ECO:0000256" key="3">
    <source>
        <dbReference type="ARBA" id="ARBA00022692"/>
    </source>
</evidence>
<evidence type="ECO:0000256" key="6">
    <source>
        <dbReference type="SAM" id="MobiDB-lite"/>
    </source>
</evidence>
<evidence type="ECO:0000313" key="9">
    <source>
        <dbReference type="EMBL" id="MBA8795985.1"/>
    </source>
</evidence>